<evidence type="ECO:0000256" key="2">
    <source>
        <dbReference type="ARBA" id="ARBA00023015"/>
    </source>
</evidence>
<dbReference type="CDD" id="cd14703">
    <property type="entry name" value="bZIP_plant_RF2"/>
    <property type="match status" value="1"/>
</dbReference>
<dbReference type="PROSITE" id="PS50217">
    <property type="entry name" value="BZIP"/>
    <property type="match status" value="1"/>
</dbReference>
<organism evidence="9 10">
    <name type="scientific">Acacia crassicarpa</name>
    <name type="common">northern wattle</name>
    <dbReference type="NCBI Taxonomy" id="499986"/>
    <lineage>
        <taxon>Eukaryota</taxon>
        <taxon>Viridiplantae</taxon>
        <taxon>Streptophyta</taxon>
        <taxon>Embryophyta</taxon>
        <taxon>Tracheophyta</taxon>
        <taxon>Spermatophyta</taxon>
        <taxon>Magnoliopsida</taxon>
        <taxon>eudicotyledons</taxon>
        <taxon>Gunneridae</taxon>
        <taxon>Pentapetalae</taxon>
        <taxon>rosids</taxon>
        <taxon>fabids</taxon>
        <taxon>Fabales</taxon>
        <taxon>Fabaceae</taxon>
        <taxon>Caesalpinioideae</taxon>
        <taxon>mimosoid clade</taxon>
        <taxon>Acacieae</taxon>
        <taxon>Acacia</taxon>
    </lineage>
</organism>
<evidence type="ECO:0000256" key="4">
    <source>
        <dbReference type="ARBA" id="ARBA00023163"/>
    </source>
</evidence>
<dbReference type="InterPro" id="IPR044759">
    <property type="entry name" value="bZIP_RF2"/>
</dbReference>
<feature type="region of interest" description="Disordered" evidence="7">
    <location>
        <begin position="315"/>
        <end position="342"/>
    </location>
</feature>
<reference evidence="9" key="1">
    <citation type="submission" date="2023-10" db="EMBL/GenBank/DDBJ databases">
        <title>Chromosome-level genome of the transformable northern wattle, Acacia crassicarpa.</title>
        <authorList>
            <person name="Massaro I."/>
            <person name="Sinha N.R."/>
            <person name="Poethig S."/>
            <person name="Leichty A.R."/>
        </authorList>
    </citation>
    <scope>NUCLEOTIDE SEQUENCE</scope>
    <source>
        <strain evidence="9">Acra3RX</strain>
        <tissue evidence="9">Leaf</tissue>
    </source>
</reference>
<dbReference type="InterPro" id="IPR004827">
    <property type="entry name" value="bZIP"/>
</dbReference>
<dbReference type="GO" id="GO:0003700">
    <property type="term" value="F:DNA-binding transcription factor activity"/>
    <property type="evidence" value="ECO:0007669"/>
    <property type="project" value="InterPro"/>
</dbReference>
<feature type="compositionally biased region" description="Acidic residues" evidence="7">
    <location>
        <begin position="326"/>
        <end position="342"/>
    </location>
</feature>
<dbReference type="EMBL" id="JAWXYG010000002">
    <property type="protein sequence ID" value="KAK4280256.1"/>
    <property type="molecule type" value="Genomic_DNA"/>
</dbReference>
<keyword evidence="3" id="KW-0238">DNA-binding</keyword>
<dbReference type="SMART" id="SM00338">
    <property type="entry name" value="BRLZ"/>
    <property type="match status" value="1"/>
</dbReference>
<evidence type="ECO:0000256" key="3">
    <source>
        <dbReference type="ARBA" id="ARBA00023125"/>
    </source>
</evidence>
<dbReference type="AlphaFoldDB" id="A0AAE1N008"/>
<evidence type="ECO:0000313" key="9">
    <source>
        <dbReference type="EMBL" id="KAK4280256.1"/>
    </source>
</evidence>
<dbReference type="Pfam" id="PF00170">
    <property type="entry name" value="bZIP_1"/>
    <property type="match status" value="1"/>
</dbReference>
<keyword evidence="2" id="KW-0805">Transcription regulation</keyword>
<accession>A0AAE1N008</accession>
<keyword evidence="5" id="KW-0539">Nucleus</keyword>
<proteinExistence type="predicted"/>
<dbReference type="Gene3D" id="1.20.5.170">
    <property type="match status" value="1"/>
</dbReference>
<keyword evidence="6" id="KW-0175">Coiled coil</keyword>
<keyword evidence="4" id="KW-0804">Transcription</keyword>
<gene>
    <name evidence="9" type="ORF">QN277_011899</name>
</gene>
<dbReference type="GO" id="GO:0003677">
    <property type="term" value="F:DNA binding"/>
    <property type="evidence" value="ECO:0007669"/>
    <property type="project" value="UniProtKB-KW"/>
</dbReference>
<dbReference type="PANTHER" id="PTHR13690">
    <property type="entry name" value="TRANSCRIPTION FACTOR POSF21-RELATED"/>
    <property type="match status" value="1"/>
</dbReference>
<dbReference type="Proteomes" id="UP001293593">
    <property type="component" value="Unassembled WGS sequence"/>
</dbReference>
<name>A0AAE1N008_9FABA</name>
<comment type="caution">
    <text evidence="9">The sequence shown here is derived from an EMBL/GenBank/DDBJ whole genome shotgun (WGS) entry which is preliminary data.</text>
</comment>
<feature type="domain" description="BZIP" evidence="8">
    <location>
        <begin position="182"/>
        <end position="245"/>
    </location>
</feature>
<dbReference type="PANTHER" id="PTHR13690:SF86">
    <property type="entry name" value="TRANSCRIPTION FACTOR VIP1"/>
    <property type="match status" value="1"/>
</dbReference>
<keyword evidence="10" id="KW-1185">Reference proteome</keyword>
<dbReference type="SUPFAM" id="SSF57959">
    <property type="entry name" value="Leucine zipper domain"/>
    <property type="match status" value="1"/>
</dbReference>
<evidence type="ECO:0000256" key="1">
    <source>
        <dbReference type="ARBA" id="ARBA00004123"/>
    </source>
</evidence>
<sequence length="342" mass="37816">MDPFMVSSTTTLPTPAVDVGQGFGTPQVESHHCSALSSSNSRVTSYDDLARFDPFNIDFIDSPPLLPDATVDPTVAFSPEELSYLNPGQSMLEGSLGGHIQSWSMDSDLMDYIEDREGFAGASEDLGGNDALPANTAVHPAQGACMDGSANTVSTETEQPMANEAVKKAMPNEKLAELAVLDPKRAKRIIANRQSAARSKERKIRHRVELEKKVDILQADSAVISDKVEKIQKENSDLEAEKKDIVRDVESMDGEAKVREELNRTLRDKLRVLKKEYKEKVAYKRLYHGRMVSYLSSDLAVYQAKLLRFWQGQQQLGMPPSRSDQPDDSESDSDESSSDSEN</sequence>
<evidence type="ECO:0000256" key="5">
    <source>
        <dbReference type="ARBA" id="ARBA00023242"/>
    </source>
</evidence>
<dbReference type="InterPro" id="IPR046347">
    <property type="entry name" value="bZIP_sf"/>
</dbReference>
<evidence type="ECO:0000256" key="6">
    <source>
        <dbReference type="SAM" id="Coils"/>
    </source>
</evidence>
<comment type="subcellular location">
    <subcellularLocation>
        <location evidence="1">Nucleus</location>
    </subcellularLocation>
</comment>
<evidence type="ECO:0000259" key="8">
    <source>
        <dbReference type="PROSITE" id="PS50217"/>
    </source>
</evidence>
<protein>
    <recommendedName>
        <fullName evidence="8">BZIP domain-containing protein</fullName>
    </recommendedName>
</protein>
<evidence type="ECO:0000256" key="7">
    <source>
        <dbReference type="SAM" id="MobiDB-lite"/>
    </source>
</evidence>
<evidence type="ECO:0000313" key="10">
    <source>
        <dbReference type="Proteomes" id="UP001293593"/>
    </source>
</evidence>
<feature type="coiled-coil region" evidence="6">
    <location>
        <begin position="221"/>
        <end position="255"/>
    </location>
</feature>
<dbReference type="GO" id="GO:0005634">
    <property type="term" value="C:nucleus"/>
    <property type="evidence" value="ECO:0007669"/>
    <property type="project" value="UniProtKB-SubCell"/>
</dbReference>